<dbReference type="EMBL" id="SPQS01000016">
    <property type="protein sequence ID" value="TFV71690.1"/>
    <property type="molecule type" value="Genomic_DNA"/>
</dbReference>
<accession>A0A4Y9NUN3</accession>
<dbReference type="AlphaFoldDB" id="A0A4Y9NUN3"/>
<evidence type="ECO:0000313" key="1">
    <source>
        <dbReference type="EMBL" id="TFV71690.1"/>
    </source>
</evidence>
<proteinExistence type="predicted"/>
<name>A0A4Y9NUN3_9BRAD</name>
<gene>
    <name evidence="1" type="ORF">E4K64_25520</name>
</gene>
<comment type="caution">
    <text evidence="1">The sequence shown here is derived from an EMBL/GenBank/DDBJ whole genome shotgun (WGS) entry which is preliminary data.</text>
</comment>
<dbReference type="Proteomes" id="UP000297700">
    <property type="component" value="Unassembled WGS sequence"/>
</dbReference>
<dbReference type="RefSeq" id="WP_135165969.1">
    <property type="nucleotide sequence ID" value="NZ_SPQS01000016.1"/>
</dbReference>
<reference evidence="1 2" key="1">
    <citation type="submission" date="2019-03" db="EMBL/GenBank/DDBJ databases">
        <title>Bradyrhizobium strains diversity.</title>
        <authorList>
            <person name="Urquiaga M.C.O."/>
            <person name="Hungria M."/>
            <person name="Delamuta J.R.M."/>
            <person name="Klepa M.S."/>
        </authorList>
    </citation>
    <scope>NUCLEOTIDE SEQUENCE [LARGE SCALE GENOMIC DNA]</scope>
    <source>
        <strain evidence="1 2">CNPSo 3426</strain>
    </source>
</reference>
<protein>
    <submittedName>
        <fullName evidence="1">Uncharacterized protein</fullName>
    </submittedName>
</protein>
<sequence length="121" mass="13940">MSTQATSETAKEIKTETMQNHGAEIRTAIVVHHPMHHDDRFDWSINNEDVLLAEQRTTAVYVNRWGQAVIRQERNWDEESDPFMTIDHKHLPTVIERLQEIARAPLNRDEPDSGEATGGLR</sequence>
<evidence type="ECO:0000313" key="2">
    <source>
        <dbReference type="Proteomes" id="UP000297700"/>
    </source>
</evidence>
<organism evidence="1 2">
    <name type="scientific">Bradyrhizobium frederickii</name>
    <dbReference type="NCBI Taxonomy" id="2560054"/>
    <lineage>
        <taxon>Bacteria</taxon>
        <taxon>Pseudomonadati</taxon>
        <taxon>Pseudomonadota</taxon>
        <taxon>Alphaproteobacteria</taxon>
        <taxon>Hyphomicrobiales</taxon>
        <taxon>Nitrobacteraceae</taxon>
        <taxon>Bradyrhizobium</taxon>
    </lineage>
</organism>